<dbReference type="InterPro" id="IPR052026">
    <property type="entry name" value="ExeA_AAA_ATPase_DNA-bind"/>
</dbReference>
<evidence type="ECO:0000313" key="2">
    <source>
        <dbReference type="EMBL" id="GAA3866681.1"/>
    </source>
</evidence>
<dbReference type="SUPFAM" id="SSF52540">
    <property type="entry name" value="P-loop containing nucleoside triphosphate hydrolases"/>
    <property type="match status" value="1"/>
</dbReference>
<comment type="caution">
    <text evidence="2">The sequence shown here is derived from an EMBL/GenBank/DDBJ whole genome shotgun (WGS) entry which is preliminary data.</text>
</comment>
<dbReference type="InterPro" id="IPR027417">
    <property type="entry name" value="P-loop_NTPase"/>
</dbReference>
<gene>
    <name evidence="2" type="ORF">GCM10022404_16030</name>
</gene>
<dbReference type="Proteomes" id="UP001399917">
    <property type="component" value="Unassembled WGS sequence"/>
</dbReference>
<dbReference type="Pfam" id="PF13401">
    <property type="entry name" value="AAA_22"/>
    <property type="match status" value="1"/>
</dbReference>
<name>A0ABP7K5U2_9RHOB</name>
<evidence type="ECO:0000313" key="3">
    <source>
        <dbReference type="Proteomes" id="UP001399917"/>
    </source>
</evidence>
<reference evidence="3" key="1">
    <citation type="journal article" date="2019" name="Int. J. Syst. Evol. Microbiol.">
        <title>The Global Catalogue of Microorganisms (GCM) 10K type strain sequencing project: providing services to taxonomists for standard genome sequencing and annotation.</title>
        <authorList>
            <consortium name="The Broad Institute Genomics Platform"/>
            <consortium name="The Broad Institute Genome Sequencing Center for Infectious Disease"/>
            <person name="Wu L."/>
            <person name="Ma J."/>
        </authorList>
    </citation>
    <scope>NUCLEOTIDE SEQUENCE [LARGE SCALE GENOMIC DNA]</scope>
    <source>
        <strain evidence="3">JCM 17190</strain>
    </source>
</reference>
<dbReference type="EMBL" id="BAABDF010000007">
    <property type="protein sequence ID" value="GAA3866681.1"/>
    <property type="molecule type" value="Genomic_DNA"/>
</dbReference>
<dbReference type="Gene3D" id="3.40.50.300">
    <property type="entry name" value="P-loop containing nucleotide triphosphate hydrolases"/>
    <property type="match status" value="1"/>
</dbReference>
<dbReference type="InterPro" id="IPR049945">
    <property type="entry name" value="AAA_22"/>
</dbReference>
<dbReference type="SMART" id="SM00382">
    <property type="entry name" value="AAA"/>
    <property type="match status" value="1"/>
</dbReference>
<dbReference type="RefSeq" id="WP_344846153.1">
    <property type="nucleotide sequence ID" value="NZ_BAABDF010000007.1"/>
</dbReference>
<keyword evidence="3" id="KW-1185">Reference proteome</keyword>
<dbReference type="PANTHER" id="PTHR35894">
    <property type="entry name" value="GENERAL SECRETION PATHWAY PROTEIN A-RELATED"/>
    <property type="match status" value="1"/>
</dbReference>
<feature type="domain" description="AAA+ ATPase" evidence="1">
    <location>
        <begin position="46"/>
        <end position="212"/>
    </location>
</feature>
<organism evidence="2 3">
    <name type="scientific">Celeribacter arenosi</name>
    <dbReference type="NCBI Taxonomy" id="792649"/>
    <lineage>
        <taxon>Bacteria</taxon>
        <taxon>Pseudomonadati</taxon>
        <taxon>Pseudomonadota</taxon>
        <taxon>Alphaproteobacteria</taxon>
        <taxon>Rhodobacterales</taxon>
        <taxon>Roseobacteraceae</taxon>
        <taxon>Celeribacter</taxon>
    </lineage>
</organism>
<protein>
    <submittedName>
        <fullName evidence="2">AAA family ATPase</fullName>
    </submittedName>
</protein>
<sequence length="293" mass="32759">MTTNLYTAHFGFRERPFSLSPDPDFLFWSKAHGRAMAVLEYGMVTRAPLTVVTGEVGTGKTTLVQALLRKVDPDVTLGLISNAQGDRGDLLRWVLNALDVQMPANSDYVSLFQHFQNFVISEYAANRHVVLIIDEAQNLGAEMLEELRMLTNINSGKDELLQIILVGQPELRQLITRPELRQFAQRVSTTYHIDPFDLRETRDYVQHRLLVAGGQGHEISPAAVRMIHEEAGGIPRMINKLCDLALVYAATSESAQAGLPTIRELFKDGLVLKPADEPLFLTNRIDTHKKAAE</sequence>
<evidence type="ECO:0000259" key="1">
    <source>
        <dbReference type="SMART" id="SM00382"/>
    </source>
</evidence>
<dbReference type="CDD" id="cd00009">
    <property type="entry name" value="AAA"/>
    <property type="match status" value="1"/>
</dbReference>
<accession>A0ABP7K5U2</accession>
<proteinExistence type="predicted"/>
<dbReference type="InterPro" id="IPR003593">
    <property type="entry name" value="AAA+_ATPase"/>
</dbReference>
<dbReference type="PANTHER" id="PTHR35894:SF1">
    <property type="entry name" value="PHOSPHORIBULOKINASE _ URIDINE KINASE FAMILY"/>
    <property type="match status" value="1"/>
</dbReference>